<evidence type="ECO:0000256" key="1">
    <source>
        <dbReference type="SAM" id="MobiDB-lite"/>
    </source>
</evidence>
<comment type="caution">
    <text evidence="2">The sequence shown here is derived from an EMBL/GenBank/DDBJ whole genome shotgun (WGS) entry which is preliminary data.</text>
</comment>
<feature type="compositionally biased region" description="Basic residues" evidence="1">
    <location>
        <begin position="253"/>
        <end position="264"/>
    </location>
</feature>
<keyword evidence="3" id="KW-1185">Reference proteome</keyword>
<proteinExistence type="predicted"/>
<feature type="region of interest" description="Disordered" evidence="1">
    <location>
        <begin position="627"/>
        <end position="761"/>
    </location>
</feature>
<protein>
    <submittedName>
        <fullName evidence="2">Uncharacterized protein</fullName>
    </submittedName>
</protein>
<accession>A0A5M3MYY8</accession>
<organism evidence="2 3">
    <name type="scientific">Coniophora puteana (strain RWD-64-598)</name>
    <name type="common">Brown rot fungus</name>
    <dbReference type="NCBI Taxonomy" id="741705"/>
    <lineage>
        <taxon>Eukaryota</taxon>
        <taxon>Fungi</taxon>
        <taxon>Dikarya</taxon>
        <taxon>Basidiomycota</taxon>
        <taxon>Agaricomycotina</taxon>
        <taxon>Agaricomycetes</taxon>
        <taxon>Agaricomycetidae</taxon>
        <taxon>Boletales</taxon>
        <taxon>Coniophorineae</taxon>
        <taxon>Coniophoraceae</taxon>
        <taxon>Coniophora</taxon>
    </lineage>
</organism>
<name>A0A5M3MYY8_CONPW</name>
<feature type="compositionally biased region" description="Low complexity" evidence="1">
    <location>
        <begin position="640"/>
        <end position="676"/>
    </location>
</feature>
<dbReference type="GeneID" id="19204856"/>
<feature type="compositionally biased region" description="Polar residues" evidence="1">
    <location>
        <begin position="569"/>
        <end position="592"/>
    </location>
</feature>
<dbReference type="EMBL" id="JH711575">
    <property type="protein sequence ID" value="EIW83811.1"/>
    <property type="molecule type" value="Genomic_DNA"/>
</dbReference>
<dbReference type="RefSeq" id="XP_007765700.1">
    <property type="nucleotide sequence ID" value="XM_007767510.1"/>
</dbReference>
<feature type="region of interest" description="Disordered" evidence="1">
    <location>
        <begin position="349"/>
        <end position="462"/>
    </location>
</feature>
<feature type="region of interest" description="Disordered" evidence="1">
    <location>
        <begin position="535"/>
        <end position="592"/>
    </location>
</feature>
<feature type="compositionally biased region" description="Low complexity" evidence="1">
    <location>
        <begin position="285"/>
        <end position="297"/>
    </location>
</feature>
<feature type="compositionally biased region" description="Basic residues" evidence="1">
    <location>
        <begin position="214"/>
        <end position="224"/>
    </location>
</feature>
<dbReference type="Proteomes" id="UP000053558">
    <property type="component" value="Unassembled WGS sequence"/>
</dbReference>
<feature type="compositionally biased region" description="Polar residues" evidence="1">
    <location>
        <begin position="139"/>
        <end position="168"/>
    </location>
</feature>
<feature type="compositionally biased region" description="Basic residues" evidence="1">
    <location>
        <begin position="275"/>
        <end position="284"/>
    </location>
</feature>
<dbReference type="OMA" id="RAEISMV"/>
<feature type="compositionally biased region" description="Low complexity" evidence="1">
    <location>
        <begin position="475"/>
        <end position="498"/>
    </location>
</feature>
<dbReference type="KEGG" id="cput:CONPUDRAFT_163109"/>
<feature type="compositionally biased region" description="Polar residues" evidence="1">
    <location>
        <begin position="687"/>
        <end position="696"/>
    </location>
</feature>
<feature type="compositionally biased region" description="Low complexity" evidence="1">
    <location>
        <begin position="265"/>
        <end position="274"/>
    </location>
</feature>
<feature type="compositionally biased region" description="Polar residues" evidence="1">
    <location>
        <begin position="432"/>
        <end position="443"/>
    </location>
</feature>
<feature type="region of interest" description="Disordered" evidence="1">
    <location>
        <begin position="475"/>
        <end position="504"/>
    </location>
</feature>
<feature type="compositionally biased region" description="Polar residues" evidence="1">
    <location>
        <begin position="93"/>
        <end position="102"/>
    </location>
</feature>
<feature type="compositionally biased region" description="Low complexity" evidence="1">
    <location>
        <begin position="390"/>
        <end position="414"/>
    </location>
</feature>
<evidence type="ECO:0000313" key="3">
    <source>
        <dbReference type="Proteomes" id="UP000053558"/>
    </source>
</evidence>
<feature type="compositionally biased region" description="Low complexity" evidence="1">
    <location>
        <begin position="1"/>
        <end position="17"/>
    </location>
</feature>
<dbReference type="AlphaFoldDB" id="A0A5M3MYY8"/>
<gene>
    <name evidence="2" type="ORF">CONPUDRAFT_163109</name>
</gene>
<feature type="compositionally biased region" description="Low complexity" evidence="1">
    <location>
        <begin position="698"/>
        <end position="716"/>
    </location>
</feature>
<feature type="compositionally biased region" description="Basic and acidic residues" evidence="1">
    <location>
        <begin position="729"/>
        <end position="739"/>
    </location>
</feature>
<sequence length="761" mass="76890">MPVHSLPSASPVPSIPSIDLDAMDTDADERQKVIQKIFASAELSLCARGLRARLAYASFKASRNITQAQLPDLEAKTRPLAHANHASILNTASATLPHSQGTPRGAKRKAPSGAGDQYYASPSAQGQRGNAMAPPASSRLHNQRSPRASTSGVHASPTASNRNTSGQSLFAALLGPPPLKQARTVHNSSDPPVAPAARTDRARRNSRASEHGHGHGHSRRHGHGPVRSIAEGTRAQSRSRREEERRGPTRAGKSSKSRQTHSSHAHANSATHAHAQGHHGHSRSAHAALPASTSASHAHAHSPYMGAAGVRGGTGRGGPGETGPGGQRGDTEIERNAVQTLTHLLHARPSASVASVGSAGATSPRSTLSAHSASGSGASEVGSMYAQSSARTGAGPPITTPTAAPAALPSTAVANGNARTTTPPRSQGAHMRTQSSASLSGGSFPTHLTAPGSQHQATPRADDEEAANLMLWLHTSPSPARPGAARARAGSTASNTSGAHDKDAGAMQDRVAFRALGGGGTASLKNAGRVLFADGRGERDSSAAKAQSRGGAGEGTTRGSLKREPTELLPSSQERSSMGSIVTSVTGMSGGTSHTLSTAASVPAGGIGAGSSLGLLAPALPVPGEPNVIPPTPIEPSAPAPGFLRSPPRARSSSSGAGKAEPGSPVRSTTSSSPRSQTHGAAPPTPSASFNLSEYINVSPSPAAAAAVPSSAGSASRVKAGSASGLRADVGRRLFEEHHHSHHGHAREGSGALGAGIDLRS</sequence>
<reference evidence="3" key="1">
    <citation type="journal article" date="2012" name="Science">
        <title>The Paleozoic origin of enzymatic lignin decomposition reconstructed from 31 fungal genomes.</title>
        <authorList>
            <person name="Floudas D."/>
            <person name="Binder M."/>
            <person name="Riley R."/>
            <person name="Barry K."/>
            <person name="Blanchette R.A."/>
            <person name="Henrissat B."/>
            <person name="Martinez A.T."/>
            <person name="Otillar R."/>
            <person name="Spatafora J.W."/>
            <person name="Yadav J.S."/>
            <person name="Aerts A."/>
            <person name="Benoit I."/>
            <person name="Boyd A."/>
            <person name="Carlson A."/>
            <person name="Copeland A."/>
            <person name="Coutinho P.M."/>
            <person name="de Vries R.P."/>
            <person name="Ferreira P."/>
            <person name="Findley K."/>
            <person name="Foster B."/>
            <person name="Gaskell J."/>
            <person name="Glotzer D."/>
            <person name="Gorecki P."/>
            <person name="Heitman J."/>
            <person name="Hesse C."/>
            <person name="Hori C."/>
            <person name="Igarashi K."/>
            <person name="Jurgens J.A."/>
            <person name="Kallen N."/>
            <person name="Kersten P."/>
            <person name="Kohler A."/>
            <person name="Kuees U."/>
            <person name="Kumar T.K.A."/>
            <person name="Kuo A."/>
            <person name="LaButti K."/>
            <person name="Larrondo L.F."/>
            <person name="Lindquist E."/>
            <person name="Ling A."/>
            <person name="Lombard V."/>
            <person name="Lucas S."/>
            <person name="Lundell T."/>
            <person name="Martin R."/>
            <person name="McLaughlin D.J."/>
            <person name="Morgenstern I."/>
            <person name="Morin E."/>
            <person name="Murat C."/>
            <person name="Nagy L.G."/>
            <person name="Nolan M."/>
            <person name="Ohm R.A."/>
            <person name="Patyshakuliyeva A."/>
            <person name="Rokas A."/>
            <person name="Ruiz-Duenas F.J."/>
            <person name="Sabat G."/>
            <person name="Salamov A."/>
            <person name="Samejima M."/>
            <person name="Schmutz J."/>
            <person name="Slot J.C."/>
            <person name="St John F."/>
            <person name="Stenlid J."/>
            <person name="Sun H."/>
            <person name="Sun S."/>
            <person name="Syed K."/>
            <person name="Tsang A."/>
            <person name="Wiebenga A."/>
            <person name="Young D."/>
            <person name="Pisabarro A."/>
            <person name="Eastwood D.C."/>
            <person name="Martin F."/>
            <person name="Cullen D."/>
            <person name="Grigoriev I.V."/>
            <person name="Hibbett D.S."/>
        </authorList>
    </citation>
    <scope>NUCLEOTIDE SEQUENCE [LARGE SCALE GENOMIC DNA]</scope>
    <source>
        <strain evidence="3">RWD-64-598 SS2</strain>
    </source>
</reference>
<feature type="compositionally biased region" description="Gly residues" evidence="1">
    <location>
        <begin position="309"/>
        <end position="328"/>
    </location>
</feature>
<evidence type="ECO:0000313" key="2">
    <source>
        <dbReference type="EMBL" id="EIW83811.1"/>
    </source>
</evidence>
<dbReference type="OrthoDB" id="2163387at2759"/>
<feature type="compositionally biased region" description="Basic and acidic residues" evidence="1">
    <location>
        <begin position="198"/>
        <end position="213"/>
    </location>
</feature>
<feature type="compositionally biased region" description="Low complexity" evidence="1">
    <location>
        <begin position="350"/>
        <end position="383"/>
    </location>
</feature>
<feature type="region of interest" description="Disordered" evidence="1">
    <location>
        <begin position="1"/>
        <end position="20"/>
    </location>
</feature>
<feature type="region of interest" description="Disordered" evidence="1">
    <location>
        <begin position="93"/>
        <end position="330"/>
    </location>
</feature>
<feature type="compositionally biased region" description="Pro residues" evidence="1">
    <location>
        <begin position="627"/>
        <end position="639"/>
    </location>
</feature>